<dbReference type="InterPro" id="IPR011650">
    <property type="entry name" value="Peptidase_M20_dimer"/>
</dbReference>
<evidence type="ECO:0000256" key="3">
    <source>
        <dbReference type="ARBA" id="ARBA00022801"/>
    </source>
</evidence>
<dbReference type="AlphaFoldDB" id="A0A1H5SJT2"/>
<evidence type="ECO:0000256" key="1">
    <source>
        <dbReference type="ARBA" id="ARBA00001947"/>
    </source>
</evidence>
<evidence type="ECO:0000259" key="6">
    <source>
        <dbReference type="Pfam" id="PF07687"/>
    </source>
</evidence>
<evidence type="ECO:0000313" key="7">
    <source>
        <dbReference type="EMBL" id="SEF50694.1"/>
    </source>
</evidence>
<evidence type="ECO:0000256" key="4">
    <source>
        <dbReference type="ARBA" id="ARBA00022833"/>
    </source>
</evidence>
<dbReference type="Gene3D" id="3.40.630.10">
    <property type="entry name" value="Zn peptidases"/>
    <property type="match status" value="1"/>
</dbReference>
<dbReference type="Pfam" id="PF01546">
    <property type="entry name" value="Peptidase_M20"/>
    <property type="match status" value="1"/>
</dbReference>
<dbReference type="GO" id="GO:0004180">
    <property type="term" value="F:carboxypeptidase activity"/>
    <property type="evidence" value="ECO:0007669"/>
    <property type="project" value="UniProtKB-KW"/>
</dbReference>
<feature type="chain" id="PRO_5009284065" evidence="5">
    <location>
        <begin position="24"/>
        <end position="455"/>
    </location>
</feature>
<dbReference type="SUPFAM" id="SSF53187">
    <property type="entry name" value="Zn-dependent exopeptidases"/>
    <property type="match status" value="1"/>
</dbReference>
<dbReference type="InterPro" id="IPR001261">
    <property type="entry name" value="ArgE/DapE_CS"/>
</dbReference>
<dbReference type="Pfam" id="PF07687">
    <property type="entry name" value="M20_dimer"/>
    <property type="match status" value="1"/>
</dbReference>
<dbReference type="EMBL" id="FNVA01000001">
    <property type="protein sequence ID" value="SEF50694.1"/>
    <property type="molecule type" value="Genomic_DNA"/>
</dbReference>
<gene>
    <name evidence="7" type="ORF">SAMN05421819_0229</name>
</gene>
<dbReference type="PANTHER" id="PTHR43808:SF32">
    <property type="entry name" value="ARGE_DAPE-RELATED DEACYLASE"/>
    <property type="match status" value="1"/>
</dbReference>
<dbReference type="RefSeq" id="WP_235011269.1">
    <property type="nucleotide sequence ID" value="NZ_FNVA01000001.1"/>
</dbReference>
<dbReference type="PANTHER" id="PTHR43808">
    <property type="entry name" value="ACETYLORNITHINE DEACETYLASE"/>
    <property type="match status" value="1"/>
</dbReference>
<proteinExistence type="predicted"/>
<name>A0A1H5SJT2_9BACT</name>
<comment type="cofactor">
    <cofactor evidence="1">
        <name>Zn(2+)</name>
        <dbReference type="ChEBI" id="CHEBI:29105"/>
    </cofactor>
</comment>
<dbReference type="SUPFAM" id="SSF55031">
    <property type="entry name" value="Bacterial exopeptidase dimerisation domain"/>
    <property type="match status" value="1"/>
</dbReference>
<keyword evidence="2" id="KW-0479">Metal-binding</keyword>
<sequence>MTTFPVRACVAAAAALFSVSACAQTSAAAVPPDAAESAMVKAVDASAASDIAMLEQIVDINSGTMNFAGVVRVKDTIEPQLQALGFKTVFHPMDQLSNRAGDLVAEHPCPAGKGKCGKHLLLIGHMDTVFELASPFQRYSVVPGTNGRIATGPGVADMKGGLVILLSALRAMKAAGALDATEITVVLDGDEEKPGSPISVARKDLIDAGKRSDLALEFENASRLGGVDGQDAVRLGRRSSGTWVIETTGRTGHSSGIFGDAMGYGAIYELTRILDEFRKELPEPGLTYNVGVILGGTSAAENAEKTGGTATGKTNVIPPAAIARGDLRTLDEEQNTRVKKKMEAIVRDHLPRTGATIEFFDTYPAMGVTEGSQALLAKLQEVNATLGFGPSAVVDPKEGGAGDIAFVAPYVPGLVGTGSMGAGAHAEGETVYLDSLAKQAKRMALLMYRLSGQGK</sequence>
<dbReference type="PROSITE" id="PS00758">
    <property type="entry name" value="ARGE_DAPE_CPG2_1"/>
    <property type="match status" value="1"/>
</dbReference>
<keyword evidence="8" id="KW-1185">Reference proteome</keyword>
<dbReference type="Gene3D" id="3.30.70.360">
    <property type="match status" value="1"/>
</dbReference>
<dbReference type="InterPro" id="IPR036264">
    <property type="entry name" value="Bact_exopeptidase_dim_dom"/>
</dbReference>
<evidence type="ECO:0000256" key="2">
    <source>
        <dbReference type="ARBA" id="ARBA00022723"/>
    </source>
</evidence>
<reference evidence="7 8" key="1">
    <citation type="submission" date="2016-10" db="EMBL/GenBank/DDBJ databases">
        <authorList>
            <person name="de Groot N.N."/>
        </authorList>
    </citation>
    <scope>NUCLEOTIDE SEQUENCE [LARGE SCALE GENOMIC DNA]</scope>
    <source>
        <strain evidence="7 8">DSM 22489</strain>
    </source>
</reference>
<keyword evidence="7" id="KW-0645">Protease</keyword>
<organism evidence="7 8">
    <name type="scientific">Bryocella elongata</name>
    <dbReference type="NCBI Taxonomy" id="863522"/>
    <lineage>
        <taxon>Bacteria</taxon>
        <taxon>Pseudomonadati</taxon>
        <taxon>Acidobacteriota</taxon>
        <taxon>Terriglobia</taxon>
        <taxon>Terriglobales</taxon>
        <taxon>Acidobacteriaceae</taxon>
        <taxon>Bryocella</taxon>
    </lineage>
</organism>
<feature type="domain" description="Peptidase M20 dimerisation" evidence="6">
    <location>
        <begin position="236"/>
        <end position="352"/>
    </location>
</feature>
<keyword evidence="4" id="KW-0862">Zinc</keyword>
<dbReference type="PROSITE" id="PS51257">
    <property type="entry name" value="PROKAR_LIPOPROTEIN"/>
    <property type="match status" value="1"/>
</dbReference>
<dbReference type="InterPro" id="IPR050072">
    <property type="entry name" value="Peptidase_M20A"/>
</dbReference>
<dbReference type="InterPro" id="IPR002933">
    <property type="entry name" value="Peptidase_M20"/>
</dbReference>
<accession>A0A1H5SJT2</accession>
<dbReference type="GO" id="GO:0046872">
    <property type="term" value="F:metal ion binding"/>
    <property type="evidence" value="ECO:0007669"/>
    <property type="project" value="UniProtKB-KW"/>
</dbReference>
<dbReference type="Proteomes" id="UP000236728">
    <property type="component" value="Unassembled WGS sequence"/>
</dbReference>
<evidence type="ECO:0000256" key="5">
    <source>
        <dbReference type="SAM" id="SignalP"/>
    </source>
</evidence>
<keyword evidence="3" id="KW-0378">Hydrolase</keyword>
<protein>
    <submittedName>
        <fullName evidence="7">Glutamate carboxypeptidase</fullName>
    </submittedName>
</protein>
<keyword evidence="5" id="KW-0732">Signal</keyword>
<keyword evidence="7" id="KW-0121">Carboxypeptidase</keyword>
<feature type="signal peptide" evidence="5">
    <location>
        <begin position="1"/>
        <end position="23"/>
    </location>
</feature>
<evidence type="ECO:0000313" key="8">
    <source>
        <dbReference type="Proteomes" id="UP000236728"/>
    </source>
</evidence>